<evidence type="ECO:0000256" key="1">
    <source>
        <dbReference type="SAM" id="Phobius"/>
    </source>
</evidence>
<dbReference type="InterPro" id="IPR011053">
    <property type="entry name" value="Single_hybrid_motif"/>
</dbReference>
<dbReference type="EMBL" id="VSRL01000176">
    <property type="protein sequence ID" value="NKE61454.1"/>
    <property type="molecule type" value="Genomic_DNA"/>
</dbReference>
<sequence>MKFRQNALKKLNALDELDAPARLAKPSSWIALAAVAFVVIGGGIWATVGSLPRMVTAAGILTHQQGSFTLQSPVAGQITGVFVDQGSTFPQGTPMLTVQVGNRTEIIRSVTGGRVTAMLGKVGQVIAAGSDLAVIERIEDQSDGLVAVLYVPTGEAGLIRKDTPVDLAVQSAPAQEFGVLRGTVVSISQFAESRQQISDFLGDDQLGDRFTAQGQPLKIVVRLMEGETASGYRWSTQSGPPYRIDSRTLVTGAVQLSPIKPIEWVVL</sequence>
<comment type="caution">
    <text evidence="2">The sequence shown here is derived from an EMBL/GenBank/DDBJ whole genome shotgun (WGS) entry which is preliminary data.</text>
</comment>
<dbReference type="InterPro" id="IPR050739">
    <property type="entry name" value="MFP"/>
</dbReference>
<organism evidence="2 3">
    <name type="scientific">Lentzea indica</name>
    <dbReference type="NCBI Taxonomy" id="2604800"/>
    <lineage>
        <taxon>Bacteria</taxon>
        <taxon>Bacillati</taxon>
        <taxon>Actinomycetota</taxon>
        <taxon>Actinomycetes</taxon>
        <taxon>Pseudonocardiales</taxon>
        <taxon>Pseudonocardiaceae</taxon>
        <taxon>Lentzea</taxon>
    </lineage>
</organism>
<keyword evidence="1" id="KW-0472">Membrane</keyword>
<dbReference type="Gene3D" id="2.40.50.100">
    <property type="match status" value="1"/>
</dbReference>
<keyword evidence="3" id="KW-1185">Reference proteome</keyword>
<dbReference type="PANTHER" id="PTHR30386">
    <property type="entry name" value="MEMBRANE FUSION SUBUNIT OF EMRAB-TOLC MULTIDRUG EFFLUX PUMP"/>
    <property type="match status" value="1"/>
</dbReference>
<feature type="transmembrane region" description="Helical" evidence="1">
    <location>
        <begin position="29"/>
        <end position="48"/>
    </location>
</feature>
<gene>
    <name evidence="2" type="ORF">FXN61_33715</name>
</gene>
<dbReference type="Proteomes" id="UP001515943">
    <property type="component" value="Unassembled WGS sequence"/>
</dbReference>
<keyword evidence="1" id="KW-1133">Transmembrane helix</keyword>
<dbReference type="SUPFAM" id="SSF51230">
    <property type="entry name" value="Single hybrid motif"/>
    <property type="match status" value="1"/>
</dbReference>
<protein>
    <submittedName>
        <fullName evidence="2">HlyD family efflux transporter periplasmic adaptor subunit</fullName>
    </submittedName>
</protein>
<proteinExistence type="predicted"/>
<reference evidence="2 3" key="1">
    <citation type="submission" date="2019-08" db="EMBL/GenBank/DDBJ databases">
        <title>Lentzea from Indian Himalayas.</title>
        <authorList>
            <person name="Mandal S."/>
            <person name="Mallick Gupta A."/>
            <person name="Maiti P.K."/>
            <person name="Sarkar J."/>
            <person name="Mandal S."/>
        </authorList>
    </citation>
    <scope>NUCLEOTIDE SEQUENCE [LARGE SCALE GENOMIC DNA]</scope>
    <source>
        <strain evidence="2 3">PSKA42</strain>
    </source>
</reference>
<evidence type="ECO:0000313" key="2">
    <source>
        <dbReference type="EMBL" id="NKE61454.1"/>
    </source>
</evidence>
<dbReference type="RefSeq" id="WP_167978102.1">
    <property type="nucleotide sequence ID" value="NZ_VSRL01000176.1"/>
</dbReference>
<keyword evidence="1" id="KW-0812">Transmembrane</keyword>
<dbReference type="PANTHER" id="PTHR30386:SF28">
    <property type="entry name" value="EXPORTED PROTEIN"/>
    <property type="match status" value="1"/>
</dbReference>
<accession>A0ABX1FR22</accession>
<evidence type="ECO:0000313" key="3">
    <source>
        <dbReference type="Proteomes" id="UP001515943"/>
    </source>
</evidence>
<name>A0ABX1FR22_9PSEU</name>